<dbReference type="Pfam" id="PF00135">
    <property type="entry name" value="COesterase"/>
    <property type="match status" value="2"/>
</dbReference>
<keyword evidence="5" id="KW-0472">Membrane</keyword>
<dbReference type="EMBL" id="AAZO01002553">
    <property type="status" value="NOT_ANNOTATED_CDS"/>
    <property type="molecule type" value="Genomic_DNA"/>
</dbReference>
<keyword evidence="5" id="KW-0812">Transmembrane</keyword>
<dbReference type="EnsemblMetazoa" id="PHUM221080-RA">
    <property type="protein sequence ID" value="PHUM221080-PA"/>
    <property type="gene ID" value="PHUM221080"/>
</dbReference>
<evidence type="ECO:0000256" key="5">
    <source>
        <dbReference type="SAM" id="Phobius"/>
    </source>
</evidence>
<dbReference type="FunFam" id="3.40.50.1820:FF:000379">
    <property type="entry name" value="Neuroligin 1"/>
    <property type="match status" value="1"/>
</dbReference>
<evidence type="ECO:0000256" key="2">
    <source>
        <dbReference type="ARBA" id="ARBA00022729"/>
    </source>
</evidence>
<evidence type="ECO:0000313" key="7">
    <source>
        <dbReference type="EMBL" id="EEB13057.1"/>
    </source>
</evidence>
<dbReference type="EMBL" id="DS235184">
    <property type="protein sequence ID" value="EEB13057.1"/>
    <property type="molecule type" value="Genomic_DNA"/>
</dbReference>
<dbReference type="HOGENOM" id="CLU_006586_5_0_1"/>
<reference evidence="7" key="2">
    <citation type="submission" date="2007-04" db="EMBL/GenBank/DDBJ databases">
        <title>The genome of the human body louse.</title>
        <authorList>
            <consortium name="The Human Body Louse Genome Consortium"/>
            <person name="Kirkness E."/>
            <person name="Walenz B."/>
            <person name="Hass B."/>
            <person name="Bruggner R."/>
            <person name="Strausberg R."/>
        </authorList>
    </citation>
    <scope>NUCLEOTIDE SEQUENCE</scope>
    <source>
        <strain evidence="7">USDA</strain>
    </source>
</reference>
<gene>
    <name evidence="8" type="primary">8237755</name>
    <name evidence="7" type="ORF">Phum_PHUM221080</name>
</gene>
<comment type="similarity">
    <text evidence="1">Belongs to the type-B carboxylesterase/lipase family.</text>
</comment>
<dbReference type="InterPro" id="IPR019819">
    <property type="entry name" value="Carboxylesterase_B_CS"/>
</dbReference>
<evidence type="ECO:0000259" key="6">
    <source>
        <dbReference type="Pfam" id="PF00135"/>
    </source>
</evidence>
<dbReference type="KEGG" id="phu:Phum_PHUM221080"/>
<keyword evidence="5" id="KW-1133">Transmembrane helix</keyword>
<protein>
    <submittedName>
        <fullName evidence="7">Predicted protein</fullName>
    </submittedName>
</protein>
<feature type="domain" description="Carboxylesterase type B" evidence="6">
    <location>
        <begin position="56"/>
        <end position="286"/>
    </location>
</feature>
<keyword evidence="3" id="KW-0325">Glycoprotein</keyword>
<keyword evidence="9" id="KW-1185">Reference proteome</keyword>
<reference evidence="7" key="1">
    <citation type="submission" date="2007-04" db="EMBL/GenBank/DDBJ databases">
        <title>Annotation of Pediculus humanus corporis strain USDA.</title>
        <authorList>
            <person name="Kirkness E."/>
            <person name="Hannick L."/>
            <person name="Hass B."/>
            <person name="Bruggner R."/>
            <person name="Lawson D."/>
            <person name="Bidwell S."/>
            <person name="Joardar V."/>
            <person name="Caler E."/>
            <person name="Walenz B."/>
            <person name="Inman J."/>
            <person name="Schobel S."/>
            <person name="Galinsky K."/>
            <person name="Amedeo P."/>
            <person name="Strausberg R."/>
        </authorList>
    </citation>
    <scope>NUCLEOTIDE SEQUENCE</scope>
    <source>
        <strain evidence="7">USDA</strain>
    </source>
</reference>
<organism>
    <name type="scientific">Pediculus humanus subsp. corporis</name>
    <name type="common">Body louse</name>
    <dbReference type="NCBI Taxonomy" id="121224"/>
    <lineage>
        <taxon>Eukaryota</taxon>
        <taxon>Metazoa</taxon>
        <taxon>Ecdysozoa</taxon>
        <taxon>Arthropoda</taxon>
        <taxon>Hexapoda</taxon>
        <taxon>Insecta</taxon>
        <taxon>Pterygota</taxon>
        <taxon>Neoptera</taxon>
        <taxon>Paraneoptera</taxon>
        <taxon>Psocodea</taxon>
        <taxon>Troctomorpha</taxon>
        <taxon>Phthiraptera</taxon>
        <taxon>Anoplura</taxon>
        <taxon>Pediculidae</taxon>
        <taxon>Pediculus</taxon>
    </lineage>
</organism>
<reference evidence="8" key="3">
    <citation type="submission" date="2020-05" db="UniProtKB">
        <authorList>
            <consortium name="EnsemblMetazoa"/>
        </authorList>
    </citation>
    <scope>IDENTIFICATION</scope>
    <source>
        <strain evidence="8">USDA</strain>
    </source>
</reference>
<dbReference type="EMBL" id="AAZO01002552">
    <property type="status" value="NOT_ANNOTATED_CDS"/>
    <property type="molecule type" value="Genomic_DNA"/>
</dbReference>
<proteinExistence type="inferred from homology"/>
<dbReference type="eggNOG" id="KOG1516">
    <property type="taxonomic scope" value="Eukaryota"/>
</dbReference>
<feature type="compositionally biased region" description="Polar residues" evidence="4">
    <location>
        <begin position="950"/>
        <end position="969"/>
    </location>
</feature>
<dbReference type="Gene3D" id="3.40.50.1820">
    <property type="entry name" value="alpha/beta hydrolase"/>
    <property type="match status" value="1"/>
</dbReference>
<evidence type="ECO:0000256" key="4">
    <source>
        <dbReference type="SAM" id="MobiDB-lite"/>
    </source>
</evidence>
<dbReference type="OMA" id="HQQHMQN"/>
<dbReference type="STRING" id="121224.E0VI51"/>
<sequence>MVVIGWKCCRYIGSNRFSLGSNVGRYSSYQTVDTVESYSGGSVVKSSKTTPPLTTRIVRTKYGDVSGIIVSLDSRHLEPVEVFRGIPYAMPPTGNLRFMPPVSGALWSGVKYADKFSPVCPQRLPDIKNETLALKRMPKGRLDYLKRLLPHLQNQSEDCLYLNIYAPAQAGSRDSAGSKKYPVLLFVHGESYEWNSGNPYDGSVLASYGGIVVVTINYRLGILGFLNSNTDSYLRSPANYGLMDQIAALHWIQENIGVFGGDPTNVTVLGHGTGAACVNFLMASSAVPDGNARVGGGDCDGGGLFLIYLNAFFFLTISGMLFHRAILMSGSALAPWALVQNPVRYAREVAKHANCSPDLPHSHLLKCLRDRPLQVLLSTPFESPEFAPVFGPSVDGVVIDGVESPEESNLNSRYGEISGYNEIFSNPTKSNQMDGDNVMGSVSVPNNVLLQKNVISRLERYDLLLGVVRAESYFAFNAEDVQYGIEGDRRGKILKTFVRENYRYHLSEILATIVNEYTDWERPVQHPINIRDETLEALSDAMYVAPVVHMADIHSAMKRNNFFYVFDYQTKFGDFPQRQGCIHGEELPYIFGAPLVGGFSHFVKNYTKSEILLSEATMIYWSNFARSGNPNEPQETDLSHGIRQERNRFKNIEWIAYEGVHKKYLNLDTKPKVKNHFRAHRLSFWLKLVPDLHRPGGDDVPRTHHLLSEEGDHHGVLVHTHDGGKSRGGMQQQKKTDVGTVIEVTGKQGTVTGTININHQFDINNTENSLFSVRGLQPLEKIISNNVAASASASASPPPSQEDGFAAYSTALSVTIAIGCSLLIVNVLIFAGVYYQRDKNRMNRHHHHHHRIDGSSHRAVGESQNSKTIIENGIPNSICGDILLNSEVCKSGEPDTVGNFGHIHHHIHHQLPLPDYADLSNNANLPRGGGPPNTKHQKLTPCGVPKVRDTQNFGTLPRSNLQSSVQYSLGTLPRSSSSSANARKSPETVQSLQVLTPGSSLKKKNNVFASSKNNEMDELRV</sequence>
<dbReference type="PANTHER" id="PTHR43903">
    <property type="entry name" value="NEUROLIGIN"/>
    <property type="match status" value="1"/>
</dbReference>
<feature type="transmembrane region" description="Helical" evidence="5">
    <location>
        <begin position="805"/>
        <end position="835"/>
    </location>
</feature>
<dbReference type="GeneID" id="8237755"/>
<dbReference type="VEuPathDB" id="VectorBase:PHUM221080"/>
<dbReference type="FunCoup" id="E0VI51">
    <property type="interactions" value="202"/>
</dbReference>
<feature type="region of interest" description="Disordered" evidence="4">
    <location>
        <begin position="918"/>
        <end position="992"/>
    </location>
</feature>
<evidence type="ECO:0000313" key="8">
    <source>
        <dbReference type="EnsemblMetazoa" id="PHUM221080-PA"/>
    </source>
</evidence>
<dbReference type="OrthoDB" id="3200163at2759"/>
<dbReference type="InterPro" id="IPR029058">
    <property type="entry name" value="AB_hydrolase_fold"/>
</dbReference>
<keyword evidence="2" id="KW-0732">Signal</keyword>
<dbReference type="PROSITE" id="PS00941">
    <property type="entry name" value="CARBOXYLESTERASE_B_2"/>
    <property type="match status" value="1"/>
</dbReference>
<evidence type="ECO:0000256" key="1">
    <source>
        <dbReference type="ARBA" id="ARBA00005964"/>
    </source>
</evidence>
<dbReference type="AlphaFoldDB" id="E0VI51"/>
<name>E0VI51_PEDHC</name>
<evidence type="ECO:0000256" key="3">
    <source>
        <dbReference type="ARBA" id="ARBA00023180"/>
    </source>
</evidence>
<dbReference type="RefSeq" id="XP_002425795.1">
    <property type="nucleotide sequence ID" value="XM_002425750.1"/>
</dbReference>
<evidence type="ECO:0000313" key="9">
    <source>
        <dbReference type="Proteomes" id="UP000009046"/>
    </source>
</evidence>
<dbReference type="InterPro" id="IPR051093">
    <property type="entry name" value="Neuroligin/BSAL"/>
</dbReference>
<dbReference type="InterPro" id="IPR002018">
    <property type="entry name" value="CarbesteraseB"/>
</dbReference>
<dbReference type="CTD" id="8237755"/>
<dbReference type="InParanoid" id="E0VI51"/>
<feature type="domain" description="Carboxylesterase type B" evidence="6">
    <location>
        <begin position="316"/>
        <end position="685"/>
    </location>
</feature>
<dbReference type="SUPFAM" id="SSF53474">
    <property type="entry name" value="alpha/beta-Hydrolases"/>
    <property type="match status" value="1"/>
</dbReference>
<accession>E0VI51</accession>
<dbReference type="Proteomes" id="UP000009046">
    <property type="component" value="Unassembled WGS sequence"/>
</dbReference>